<dbReference type="AlphaFoldDB" id="A0A3P1SU23"/>
<protein>
    <submittedName>
        <fullName evidence="1">Uncharacterized protein</fullName>
    </submittedName>
</protein>
<reference evidence="1 2" key="1">
    <citation type="submission" date="2018-11" db="EMBL/GenBank/DDBJ databases">
        <title>The draft genome sequence of Amphritea balenae JAMM 1525T.</title>
        <authorList>
            <person name="Fang Z."/>
            <person name="Zhang Y."/>
            <person name="Han X."/>
        </authorList>
    </citation>
    <scope>NUCLEOTIDE SEQUENCE [LARGE SCALE GENOMIC DNA]</scope>
    <source>
        <strain evidence="1 2">JAMM 1525</strain>
    </source>
</reference>
<dbReference type="EMBL" id="RQXV01000002">
    <property type="protein sequence ID" value="RRD00590.1"/>
    <property type="molecule type" value="Genomic_DNA"/>
</dbReference>
<proteinExistence type="predicted"/>
<name>A0A3P1SU23_9GAMM</name>
<accession>A0A3P1SU23</accession>
<evidence type="ECO:0000313" key="1">
    <source>
        <dbReference type="EMBL" id="RRD00590.1"/>
    </source>
</evidence>
<sequence length="71" mass="8283">MQDERTERDFTARSEEDQQAFIEQTWCDQCQQENLGMSNPREYLLKGIVFIEGDCNRCGGVVLTELTEDDF</sequence>
<keyword evidence="2" id="KW-1185">Reference proteome</keyword>
<comment type="caution">
    <text evidence="1">The sequence shown here is derived from an EMBL/GenBank/DDBJ whole genome shotgun (WGS) entry which is preliminary data.</text>
</comment>
<evidence type="ECO:0000313" key="2">
    <source>
        <dbReference type="Proteomes" id="UP000267535"/>
    </source>
</evidence>
<dbReference type="Proteomes" id="UP000267535">
    <property type="component" value="Unassembled WGS sequence"/>
</dbReference>
<gene>
    <name evidence="1" type="ORF">EHS89_05745</name>
</gene>
<dbReference type="RefSeq" id="WP_124925171.1">
    <property type="nucleotide sequence ID" value="NZ_BMOH01000003.1"/>
</dbReference>
<organism evidence="1 2">
    <name type="scientific">Amphritea balenae</name>
    <dbReference type="NCBI Taxonomy" id="452629"/>
    <lineage>
        <taxon>Bacteria</taxon>
        <taxon>Pseudomonadati</taxon>
        <taxon>Pseudomonadota</taxon>
        <taxon>Gammaproteobacteria</taxon>
        <taxon>Oceanospirillales</taxon>
        <taxon>Oceanospirillaceae</taxon>
        <taxon>Amphritea</taxon>
    </lineage>
</organism>
<dbReference type="OrthoDB" id="6120657at2"/>